<dbReference type="NCBIfam" id="NF040801">
    <property type="entry name" value="spore_GerD"/>
    <property type="match status" value="1"/>
</dbReference>
<sequence length="190" mass="21790">MLKKGVVILLLLIGILSGCSDSDSSSQMDYDQTKKMIVDILKTDDGKKAIRDVISDEEIKQNLVMNEKTINETIEKTLTSDKAAEFWKENFKDPEFAETMAKSMKTENEKLLKNLMKDSEYRKMMVELLQDPSIESEIKKVLKSTEYREHLEKIMQETMDTPTFKSKFQELLDKAAKEAASNQDTTNSKS</sequence>
<keyword evidence="4" id="KW-1185">Reference proteome</keyword>
<evidence type="ECO:0000256" key="1">
    <source>
        <dbReference type="SAM" id="SignalP"/>
    </source>
</evidence>
<dbReference type="Proteomes" id="UP000233375">
    <property type="component" value="Unassembled WGS sequence"/>
</dbReference>
<name>A0A2N0Z4Z3_9BACI</name>
<evidence type="ECO:0000313" key="3">
    <source>
        <dbReference type="EMBL" id="PKG24586.1"/>
    </source>
</evidence>
<evidence type="ECO:0000259" key="2">
    <source>
        <dbReference type="Pfam" id="PF17898"/>
    </source>
</evidence>
<feature type="chain" id="PRO_5039124016" evidence="1">
    <location>
        <begin position="23"/>
        <end position="190"/>
    </location>
</feature>
<proteinExistence type="predicted"/>
<keyword evidence="1" id="KW-0732">Signal</keyword>
<reference evidence="3 4" key="1">
    <citation type="journal article" date="2003" name="Int. J. Syst. Evol. Microbiol.">
        <title>Bacillus nealsonii sp. nov., isolated from a spacecraft-assembly facility, whose spores are gamma-radiation resistant.</title>
        <authorList>
            <person name="Venkateswaran K."/>
            <person name="Kempf M."/>
            <person name="Chen F."/>
            <person name="Satomi M."/>
            <person name="Nicholson W."/>
            <person name="Kern R."/>
        </authorList>
    </citation>
    <scope>NUCLEOTIDE SEQUENCE [LARGE SCALE GENOMIC DNA]</scope>
    <source>
        <strain evidence="3 4">FO-92</strain>
    </source>
</reference>
<dbReference type="Pfam" id="PF17898">
    <property type="entry name" value="GerD"/>
    <property type="match status" value="1"/>
</dbReference>
<feature type="domain" description="Spore germination GerD central core" evidence="2">
    <location>
        <begin position="63"/>
        <end position="176"/>
    </location>
</feature>
<dbReference type="OrthoDB" id="2375836at2"/>
<dbReference type="AlphaFoldDB" id="A0A2N0Z4Z3"/>
<protein>
    <submittedName>
        <fullName evidence="3">Spore gernimation protein GerD</fullName>
    </submittedName>
</protein>
<dbReference type="InterPro" id="IPR041262">
    <property type="entry name" value="GerD_central"/>
</dbReference>
<feature type="signal peptide" evidence="1">
    <location>
        <begin position="1"/>
        <end position="22"/>
    </location>
</feature>
<dbReference type="EMBL" id="PISE01000012">
    <property type="protein sequence ID" value="PKG24586.1"/>
    <property type="molecule type" value="Genomic_DNA"/>
</dbReference>
<dbReference type="PROSITE" id="PS51257">
    <property type="entry name" value="PROKAR_LIPOPROTEIN"/>
    <property type="match status" value="1"/>
</dbReference>
<comment type="caution">
    <text evidence="3">The sequence shown here is derived from an EMBL/GenBank/DDBJ whole genome shotgun (WGS) entry which is preliminary data.</text>
</comment>
<evidence type="ECO:0000313" key="4">
    <source>
        <dbReference type="Proteomes" id="UP000233375"/>
    </source>
</evidence>
<organism evidence="3 4">
    <name type="scientific">Niallia nealsonii</name>
    <dbReference type="NCBI Taxonomy" id="115979"/>
    <lineage>
        <taxon>Bacteria</taxon>
        <taxon>Bacillati</taxon>
        <taxon>Bacillota</taxon>
        <taxon>Bacilli</taxon>
        <taxon>Bacillales</taxon>
        <taxon>Bacillaceae</taxon>
        <taxon>Niallia</taxon>
    </lineage>
</organism>
<accession>A0A2N0Z4Z3</accession>
<gene>
    <name evidence="3" type="ORF">CWS01_06300</name>
</gene>